<proteinExistence type="predicted"/>
<evidence type="ECO:0000256" key="1">
    <source>
        <dbReference type="SAM" id="MobiDB-lite"/>
    </source>
</evidence>
<dbReference type="AlphaFoldDB" id="A0A6G0WSR9"/>
<comment type="caution">
    <text evidence="2">The sequence shown here is derived from an EMBL/GenBank/DDBJ whole genome shotgun (WGS) entry which is preliminary data.</text>
</comment>
<protein>
    <recommendedName>
        <fullName evidence="4">DUF4806 domain-containing protein</fullName>
    </recommendedName>
</protein>
<dbReference type="OrthoDB" id="7758130at2759"/>
<evidence type="ECO:0000313" key="3">
    <source>
        <dbReference type="Proteomes" id="UP000478052"/>
    </source>
</evidence>
<feature type="compositionally biased region" description="Low complexity" evidence="1">
    <location>
        <begin position="673"/>
        <end position="687"/>
    </location>
</feature>
<evidence type="ECO:0008006" key="4">
    <source>
        <dbReference type="Google" id="ProtNLM"/>
    </source>
</evidence>
<dbReference type="PANTHER" id="PTHR33053:SF25">
    <property type="entry name" value="TRANSPOSASE DOMAIN-CONTAINING PROTEIN"/>
    <property type="match status" value="1"/>
</dbReference>
<feature type="region of interest" description="Disordered" evidence="1">
    <location>
        <begin position="667"/>
        <end position="703"/>
    </location>
</feature>
<dbReference type="Proteomes" id="UP000478052">
    <property type="component" value="Unassembled WGS sequence"/>
</dbReference>
<organism evidence="2 3">
    <name type="scientific">Aphis craccivora</name>
    <name type="common">Cowpea aphid</name>
    <dbReference type="NCBI Taxonomy" id="307492"/>
    <lineage>
        <taxon>Eukaryota</taxon>
        <taxon>Metazoa</taxon>
        <taxon>Ecdysozoa</taxon>
        <taxon>Arthropoda</taxon>
        <taxon>Hexapoda</taxon>
        <taxon>Insecta</taxon>
        <taxon>Pterygota</taxon>
        <taxon>Neoptera</taxon>
        <taxon>Paraneoptera</taxon>
        <taxon>Hemiptera</taxon>
        <taxon>Sternorrhyncha</taxon>
        <taxon>Aphidomorpha</taxon>
        <taxon>Aphidoidea</taxon>
        <taxon>Aphididae</taxon>
        <taxon>Aphidini</taxon>
        <taxon>Aphis</taxon>
        <taxon>Aphis</taxon>
    </lineage>
</organism>
<reference evidence="2 3" key="1">
    <citation type="submission" date="2019-08" db="EMBL/GenBank/DDBJ databases">
        <title>Whole genome of Aphis craccivora.</title>
        <authorList>
            <person name="Voronova N.V."/>
            <person name="Shulinski R.S."/>
            <person name="Bandarenka Y.V."/>
            <person name="Zhorov D.G."/>
            <person name="Warner D."/>
        </authorList>
    </citation>
    <scope>NUCLEOTIDE SEQUENCE [LARGE SCALE GENOMIC DNA]</scope>
    <source>
        <strain evidence="2">180601</strain>
        <tissue evidence="2">Whole Body</tissue>
    </source>
</reference>
<sequence>MVLFTDYKTIYLTPDPDPVSYNITPENVHNFNSNSIASNILENSHSNSVLSNTSNLNLEVNVSQNQKCNASSIQIIHHKKDQVISFNDFLRSWAVQENINASSLNNLLRGFSNYGLNVTYGLPLNSRTLLNTPRSTDIRQVKPGFYSNLGIEQGLLEYLKINSNVPNNSIEILFNVDGLPVTKSGSSFCADSPAKAMVLNIKYHTGYSSCTKCNIVGDYSERRVCFTDYIGQKRSDKSFTDHEDEDYHQGTSPLENIPRHCKKIRIRIPFRNVQLISSALIHLVKNHVPIEFQRKPRSLNYVRKWKATEYRQLLLHTGPFILKNILNDKVYENFITLHVAVSILCSNRYCYQQKWLNYAKNLIECFVKQFGIIYGKHNISYNIHGLLHLVDDVENYGSLDNFSTFQFESYLGHLKKKNTQRRQTFATNSSKLSNSSDINTSKQIIFNNPHMNGPLLQGCTNSQYKKLIFNDMTFIVNDNKSDCCCVKENKIITIFNIALKDIDGLFAIIGKEYLKKSDLYKLPCPSSTLGIYEVDDLSEFMTWPVKDIEFKYFSFPICLDSTRMACIIKRLKVDSRVQCIPNIWLFQNKNDERYSCKLPRPGTDVHTENQYNKAVKTMSNPTDFWPVWSIKKILGSSDATTSSNVVYPEIPSPTIFQEPLFELNKRKIKTRETSSTSSTSKRATCRTLFTDKSPSPVKRKTSINKNGKTIGLVKRSNHTVHSTKE</sequence>
<accession>A0A6G0WSR9</accession>
<dbReference type="EMBL" id="VUJU01008455">
    <property type="protein sequence ID" value="KAF0730474.1"/>
    <property type="molecule type" value="Genomic_DNA"/>
</dbReference>
<gene>
    <name evidence="2" type="ORF">FWK35_00027213</name>
</gene>
<keyword evidence="3" id="KW-1185">Reference proteome</keyword>
<dbReference type="PANTHER" id="PTHR33053">
    <property type="entry name" value="PROTEIN, PUTATIVE-RELATED"/>
    <property type="match status" value="1"/>
</dbReference>
<name>A0A6G0WSR9_APHCR</name>
<evidence type="ECO:0000313" key="2">
    <source>
        <dbReference type="EMBL" id="KAF0730474.1"/>
    </source>
</evidence>